<feature type="region of interest" description="Disordered" evidence="1">
    <location>
        <begin position="283"/>
        <end position="310"/>
    </location>
</feature>
<dbReference type="PANTHER" id="PTHR33734">
    <property type="entry name" value="LYSM DOMAIN-CONTAINING GPI-ANCHORED PROTEIN 2"/>
    <property type="match status" value="1"/>
</dbReference>
<dbReference type="PANTHER" id="PTHR33734:SF22">
    <property type="entry name" value="MEMBRANE-BOUND LYTIC MUREIN TRANSGLYCOSYLASE D"/>
    <property type="match status" value="1"/>
</dbReference>
<feature type="compositionally biased region" description="Low complexity" evidence="1">
    <location>
        <begin position="286"/>
        <end position="300"/>
    </location>
</feature>
<dbReference type="EMBL" id="JACGWX010000001">
    <property type="protein sequence ID" value="MBA8847261.1"/>
    <property type="molecule type" value="Genomic_DNA"/>
</dbReference>
<evidence type="ECO:0000313" key="3">
    <source>
        <dbReference type="EMBL" id="MBA8847261.1"/>
    </source>
</evidence>
<dbReference type="Proteomes" id="UP000585905">
    <property type="component" value="Unassembled WGS sequence"/>
</dbReference>
<dbReference type="InterPro" id="IPR036779">
    <property type="entry name" value="LysM_dom_sf"/>
</dbReference>
<dbReference type="AlphaFoldDB" id="A0A839E4G2"/>
<proteinExistence type="predicted"/>
<dbReference type="SMART" id="SM00257">
    <property type="entry name" value="LysM"/>
    <property type="match status" value="2"/>
</dbReference>
<feature type="region of interest" description="Disordered" evidence="1">
    <location>
        <begin position="89"/>
        <end position="110"/>
    </location>
</feature>
<gene>
    <name evidence="3" type="ORF">FHX53_000825</name>
</gene>
<feature type="region of interest" description="Disordered" evidence="1">
    <location>
        <begin position="1"/>
        <end position="24"/>
    </location>
</feature>
<feature type="domain" description="LysM" evidence="2">
    <location>
        <begin position="202"/>
        <end position="246"/>
    </location>
</feature>
<organism evidence="3 4">
    <name type="scientific">Microcella alkalica</name>
    <dbReference type="NCBI Taxonomy" id="355930"/>
    <lineage>
        <taxon>Bacteria</taxon>
        <taxon>Bacillati</taxon>
        <taxon>Actinomycetota</taxon>
        <taxon>Actinomycetes</taxon>
        <taxon>Micrococcales</taxon>
        <taxon>Microbacteriaceae</taxon>
        <taxon>Microcella</taxon>
    </lineage>
</organism>
<dbReference type="Gene3D" id="3.10.350.10">
    <property type="entry name" value="LysM domain"/>
    <property type="match status" value="2"/>
</dbReference>
<dbReference type="PROSITE" id="PS51782">
    <property type="entry name" value="LYSM"/>
    <property type="match status" value="2"/>
</dbReference>
<keyword evidence="4" id="KW-1185">Reference proteome</keyword>
<evidence type="ECO:0000313" key="4">
    <source>
        <dbReference type="Proteomes" id="UP000585905"/>
    </source>
</evidence>
<evidence type="ECO:0000259" key="2">
    <source>
        <dbReference type="PROSITE" id="PS51782"/>
    </source>
</evidence>
<dbReference type="Pfam" id="PF01476">
    <property type="entry name" value="LysM"/>
    <property type="match status" value="2"/>
</dbReference>
<evidence type="ECO:0000256" key="1">
    <source>
        <dbReference type="SAM" id="MobiDB-lite"/>
    </source>
</evidence>
<comment type="caution">
    <text evidence="3">The sequence shown here is derived from an EMBL/GenBank/DDBJ whole genome shotgun (WGS) entry which is preliminary data.</text>
</comment>
<dbReference type="SUPFAM" id="SSF54106">
    <property type="entry name" value="LysM domain"/>
    <property type="match status" value="2"/>
</dbReference>
<accession>A0A839E4G2</accession>
<reference evidence="3 4" key="1">
    <citation type="submission" date="2020-07" db="EMBL/GenBank/DDBJ databases">
        <title>Sequencing the genomes of 1000 actinobacteria strains.</title>
        <authorList>
            <person name="Klenk H.-P."/>
        </authorList>
    </citation>
    <scope>NUCLEOTIDE SEQUENCE [LARGE SCALE GENOMIC DNA]</scope>
    <source>
        <strain evidence="3 4">DSM 19663</strain>
    </source>
</reference>
<protein>
    <submittedName>
        <fullName evidence="3">LysM repeat protein</fullName>
    </submittedName>
</protein>
<dbReference type="CDD" id="cd00118">
    <property type="entry name" value="LysM"/>
    <property type="match status" value="2"/>
</dbReference>
<name>A0A839E4G2_9MICO</name>
<dbReference type="InterPro" id="IPR018392">
    <property type="entry name" value="LysM"/>
</dbReference>
<feature type="domain" description="LysM" evidence="2">
    <location>
        <begin position="140"/>
        <end position="184"/>
    </location>
</feature>
<sequence length="441" mass="44929">MIELDRTEAVSMADDESIHRDQDEARARARAVFGGLAPRTPSRPAPAAPAADPALTRAAARARSAALSTMPLVLTGALTLGLGLTSATEPVHAAPRKPLSPKPQQSTGPSTLRAALAHVGAAITPGAMSTVALTTSAAPALYTVEAGDTVSAIAARFGLSTAGVLALNGLSWKSVIFPGQVLKLTSAPTKGATASAPVSPGGAYQVRSGDTVSAIAARFGVSTKSILDVNGLGWSSIIYPGQTLLIPGTSSTPAPVGAPATETVSAVAAMPIAERPVLPGGPAPAAPAAAPAQPAPSAAAPSPPVSGSIQPLSADGRAHAATIIQVGRSLGVPDYGIVTALATAMQESSMRNLSWGDRDSVGLFQQRPSQGWGTPEQLQNPAHAARLFYVGNEGYTRGLLDIRGWQSMTVTQAAQAVQISAYPDHYAKWEASAWAWLYELT</sequence>